<evidence type="ECO:0000313" key="1">
    <source>
        <dbReference type="EMBL" id="ACG41219.1"/>
    </source>
</evidence>
<name>B6TVT6_MAIZE</name>
<organism evidence="1">
    <name type="scientific">Zea mays</name>
    <name type="common">Maize</name>
    <dbReference type="NCBI Taxonomy" id="4577"/>
    <lineage>
        <taxon>Eukaryota</taxon>
        <taxon>Viridiplantae</taxon>
        <taxon>Streptophyta</taxon>
        <taxon>Embryophyta</taxon>
        <taxon>Tracheophyta</taxon>
        <taxon>Spermatophyta</taxon>
        <taxon>Magnoliopsida</taxon>
        <taxon>Liliopsida</taxon>
        <taxon>Poales</taxon>
        <taxon>Poaceae</taxon>
        <taxon>PACMAD clade</taxon>
        <taxon>Panicoideae</taxon>
        <taxon>Andropogonodae</taxon>
        <taxon>Andropogoneae</taxon>
        <taxon>Tripsacinae</taxon>
        <taxon>Zea</taxon>
    </lineage>
</organism>
<sequence>MTGFSFWDAIASTTSLVKVPPLPEVPISTVGFRDCTASSRVATGSCSCAHGFLNACSESFRDATIRPLESISQIFGRHSSIGDPVCLYLLLC</sequence>
<dbReference type="EMBL" id="EU969101">
    <property type="protein sequence ID" value="ACG41219.1"/>
    <property type="molecule type" value="mRNA"/>
</dbReference>
<protein>
    <submittedName>
        <fullName evidence="1">Uncharacterized protein</fullName>
    </submittedName>
</protein>
<proteinExistence type="evidence at transcript level"/>
<reference evidence="1" key="1">
    <citation type="journal article" date="2009" name="Plant Mol. Biol.">
        <title>Insights into corn genes derived from large-scale cDNA sequencing.</title>
        <authorList>
            <person name="Alexandrov N.N."/>
            <person name="Brover V.V."/>
            <person name="Freidin S."/>
            <person name="Troukhan M.E."/>
            <person name="Tatarinova T.V."/>
            <person name="Zhang H."/>
            <person name="Swaller T.J."/>
            <person name="Lu Y.P."/>
            <person name="Bouck J."/>
            <person name="Flavell R.B."/>
            <person name="Feldmann K.A."/>
        </authorList>
    </citation>
    <scope>NUCLEOTIDE SEQUENCE</scope>
</reference>
<dbReference type="AlphaFoldDB" id="B6TVT6"/>
<accession>B6TVT6</accession>